<dbReference type="Proteomes" id="UP000076842">
    <property type="component" value="Unassembled WGS sequence"/>
</dbReference>
<evidence type="ECO:0000259" key="1">
    <source>
        <dbReference type="Pfam" id="PF00561"/>
    </source>
</evidence>
<dbReference type="InParanoid" id="A0A165GC99"/>
<protein>
    <submittedName>
        <fullName evidence="2">Alpha/beta-hydrolase</fullName>
    </submittedName>
</protein>
<dbReference type="OrthoDB" id="19657at2759"/>
<dbReference type="Pfam" id="PF00561">
    <property type="entry name" value="Abhydrolase_1"/>
    <property type="match status" value="1"/>
</dbReference>
<proteinExistence type="predicted"/>
<feature type="domain" description="AB hydrolase-1" evidence="1">
    <location>
        <begin position="36"/>
        <end position="125"/>
    </location>
</feature>
<keyword evidence="2" id="KW-0378">Hydrolase</keyword>
<accession>A0A165GC99</accession>
<dbReference type="InterPro" id="IPR000073">
    <property type="entry name" value="AB_hydrolase_1"/>
</dbReference>
<dbReference type="AlphaFoldDB" id="A0A165GC99"/>
<dbReference type="InterPro" id="IPR029058">
    <property type="entry name" value="AB_hydrolase_fold"/>
</dbReference>
<sequence>MGRSDGVLLFDPHKPTILLLQGSLPITFLDRQFSDPDLHFAFNLIAFDARSTGQTENSLDACRDTWRDAADLAQAMQLLGLPSFHIFAAGGQLVHLYALRLVLLWPSLVKSITLVDAGARPEESAIERTDEVVTEALKEVSACDDLETFEWMGYELAMFTFGSGITSEMVDRVVEHMLIDYSGLKAPRYYDFVMEILHEPSLDRSLLKHVQIPVLFIQSDCTTAVRPDVAIRQADLTNAQVRTETLSSPPQAHTMEPWSREINAFLRDFILSQRSLGTKERALTRGGLSAVMGMGLRRLADISGRADLLKRDPLLSNSFSLTSLPVINKRQQVIEELISLSKAKKVGGILDEDGKPFRK</sequence>
<keyword evidence="3" id="KW-1185">Reference proteome</keyword>
<dbReference type="GO" id="GO:0016787">
    <property type="term" value="F:hydrolase activity"/>
    <property type="evidence" value="ECO:0007669"/>
    <property type="project" value="UniProtKB-KW"/>
</dbReference>
<dbReference type="EMBL" id="KV423957">
    <property type="protein sequence ID" value="KZT57889.1"/>
    <property type="molecule type" value="Genomic_DNA"/>
</dbReference>
<organism evidence="2 3">
    <name type="scientific">Calocera cornea HHB12733</name>
    <dbReference type="NCBI Taxonomy" id="1353952"/>
    <lineage>
        <taxon>Eukaryota</taxon>
        <taxon>Fungi</taxon>
        <taxon>Dikarya</taxon>
        <taxon>Basidiomycota</taxon>
        <taxon>Agaricomycotina</taxon>
        <taxon>Dacrymycetes</taxon>
        <taxon>Dacrymycetales</taxon>
        <taxon>Dacrymycetaceae</taxon>
        <taxon>Calocera</taxon>
    </lineage>
</organism>
<dbReference type="Gene3D" id="3.40.50.1820">
    <property type="entry name" value="alpha/beta hydrolase"/>
    <property type="match status" value="1"/>
</dbReference>
<reference evidence="2 3" key="1">
    <citation type="journal article" date="2016" name="Mol. Biol. Evol.">
        <title>Comparative Genomics of Early-Diverging Mushroom-Forming Fungi Provides Insights into the Origins of Lignocellulose Decay Capabilities.</title>
        <authorList>
            <person name="Nagy L.G."/>
            <person name="Riley R."/>
            <person name="Tritt A."/>
            <person name="Adam C."/>
            <person name="Daum C."/>
            <person name="Floudas D."/>
            <person name="Sun H."/>
            <person name="Yadav J.S."/>
            <person name="Pangilinan J."/>
            <person name="Larsson K.H."/>
            <person name="Matsuura K."/>
            <person name="Barry K."/>
            <person name="Labutti K."/>
            <person name="Kuo R."/>
            <person name="Ohm R.A."/>
            <person name="Bhattacharya S.S."/>
            <person name="Shirouzu T."/>
            <person name="Yoshinaga Y."/>
            <person name="Martin F.M."/>
            <person name="Grigoriev I.V."/>
            <person name="Hibbett D.S."/>
        </authorList>
    </citation>
    <scope>NUCLEOTIDE SEQUENCE [LARGE SCALE GENOMIC DNA]</scope>
    <source>
        <strain evidence="2 3">HHB12733</strain>
    </source>
</reference>
<evidence type="ECO:0000313" key="2">
    <source>
        <dbReference type="EMBL" id="KZT57889.1"/>
    </source>
</evidence>
<name>A0A165GC99_9BASI</name>
<gene>
    <name evidence="2" type="ORF">CALCODRAFT_482750</name>
</gene>
<evidence type="ECO:0000313" key="3">
    <source>
        <dbReference type="Proteomes" id="UP000076842"/>
    </source>
</evidence>
<dbReference type="SUPFAM" id="SSF53474">
    <property type="entry name" value="alpha/beta-Hydrolases"/>
    <property type="match status" value="1"/>
</dbReference>